<organism evidence="2 3">
    <name type="scientific">Maioricimonas rarisocia</name>
    <dbReference type="NCBI Taxonomy" id="2528026"/>
    <lineage>
        <taxon>Bacteria</taxon>
        <taxon>Pseudomonadati</taxon>
        <taxon>Planctomycetota</taxon>
        <taxon>Planctomycetia</taxon>
        <taxon>Planctomycetales</taxon>
        <taxon>Planctomycetaceae</taxon>
        <taxon>Maioricimonas</taxon>
    </lineage>
</organism>
<proteinExistence type="predicted"/>
<evidence type="ECO:0000313" key="3">
    <source>
        <dbReference type="Proteomes" id="UP000320496"/>
    </source>
</evidence>
<dbReference type="AlphaFoldDB" id="A0A517ZAC3"/>
<dbReference type="Proteomes" id="UP000320496">
    <property type="component" value="Chromosome"/>
</dbReference>
<keyword evidence="1" id="KW-1133">Transmembrane helix</keyword>
<name>A0A517ZAC3_9PLAN</name>
<keyword evidence="3" id="KW-1185">Reference proteome</keyword>
<feature type="transmembrane region" description="Helical" evidence="1">
    <location>
        <begin position="20"/>
        <end position="44"/>
    </location>
</feature>
<evidence type="ECO:0000313" key="2">
    <source>
        <dbReference type="EMBL" id="QDU39442.1"/>
    </source>
</evidence>
<evidence type="ECO:0000256" key="1">
    <source>
        <dbReference type="SAM" id="Phobius"/>
    </source>
</evidence>
<dbReference type="KEGG" id="mri:Mal4_37870"/>
<keyword evidence="1" id="KW-0812">Transmembrane</keyword>
<sequence>MQLLQTAQHMNTVQSLGPENMLIISIVAMGLLTLIIIPVGIVLACQWGAVRKREATVVAVQDMLEKDFTADQIREVLEAGGLADHNWQQQLLRGARNTGNRAKKIFRHACAG</sequence>
<protein>
    <submittedName>
        <fullName evidence="2">Uncharacterized protein</fullName>
    </submittedName>
</protein>
<accession>A0A517ZAC3</accession>
<keyword evidence="1" id="KW-0472">Membrane</keyword>
<dbReference type="EMBL" id="CP036275">
    <property type="protein sequence ID" value="QDU39442.1"/>
    <property type="molecule type" value="Genomic_DNA"/>
</dbReference>
<gene>
    <name evidence="2" type="ORF">Mal4_37870</name>
</gene>
<reference evidence="2 3" key="1">
    <citation type="submission" date="2019-02" db="EMBL/GenBank/DDBJ databases">
        <title>Deep-cultivation of Planctomycetes and their phenomic and genomic characterization uncovers novel biology.</title>
        <authorList>
            <person name="Wiegand S."/>
            <person name="Jogler M."/>
            <person name="Boedeker C."/>
            <person name="Pinto D."/>
            <person name="Vollmers J."/>
            <person name="Rivas-Marin E."/>
            <person name="Kohn T."/>
            <person name="Peeters S.H."/>
            <person name="Heuer A."/>
            <person name="Rast P."/>
            <person name="Oberbeckmann S."/>
            <person name="Bunk B."/>
            <person name="Jeske O."/>
            <person name="Meyerdierks A."/>
            <person name="Storesund J.E."/>
            <person name="Kallscheuer N."/>
            <person name="Luecker S."/>
            <person name="Lage O.M."/>
            <person name="Pohl T."/>
            <person name="Merkel B.J."/>
            <person name="Hornburger P."/>
            <person name="Mueller R.-W."/>
            <person name="Bruemmer F."/>
            <person name="Labrenz M."/>
            <person name="Spormann A.M."/>
            <person name="Op den Camp H."/>
            <person name="Overmann J."/>
            <person name="Amann R."/>
            <person name="Jetten M.S.M."/>
            <person name="Mascher T."/>
            <person name="Medema M.H."/>
            <person name="Devos D.P."/>
            <person name="Kaster A.-K."/>
            <person name="Ovreas L."/>
            <person name="Rohde M."/>
            <person name="Galperin M.Y."/>
            <person name="Jogler C."/>
        </authorList>
    </citation>
    <scope>NUCLEOTIDE SEQUENCE [LARGE SCALE GENOMIC DNA]</scope>
    <source>
        <strain evidence="2 3">Mal4</strain>
    </source>
</reference>